<gene>
    <name evidence="7" type="ORF">ORQ98_20795</name>
</gene>
<dbReference type="InterPro" id="IPR058627">
    <property type="entry name" value="MdtA-like_C"/>
</dbReference>
<dbReference type="InterPro" id="IPR058624">
    <property type="entry name" value="MdtA-like_HH"/>
</dbReference>
<feature type="domain" description="Multidrug resistance protein MdtA-like C-terminal permuted SH3" evidence="6">
    <location>
        <begin position="305"/>
        <end position="366"/>
    </location>
</feature>
<keyword evidence="8" id="KW-1185">Reference proteome</keyword>
<dbReference type="Gene3D" id="2.40.30.170">
    <property type="match status" value="1"/>
</dbReference>
<comment type="similarity">
    <text evidence="2">Belongs to the membrane fusion protein (MFP) (TC 8.A.1) family.</text>
</comment>
<evidence type="ECO:0000259" key="6">
    <source>
        <dbReference type="Pfam" id="PF25967"/>
    </source>
</evidence>
<accession>A0ABT5UDJ9</accession>
<dbReference type="Gene3D" id="2.40.420.20">
    <property type="match status" value="1"/>
</dbReference>
<dbReference type="RefSeq" id="WP_274690728.1">
    <property type="nucleotide sequence ID" value="NZ_JAPMOU010000034.1"/>
</dbReference>
<dbReference type="Gene3D" id="2.40.50.100">
    <property type="match status" value="1"/>
</dbReference>
<evidence type="ECO:0000313" key="7">
    <source>
        <dbReference type="EMBL" id="MDE1464402.1"/>
    </source>
</evidence>
<dbReference type="InterPro" id="IPR058626">
    <property type="entry name" value="MdtA-like_b-barrel"/>
</dbReference>
<dbReference type="Pfam" id="PF25967">
    <property type="entry name" value="RND-MFP_C"/>
    <property type="match status" value="1"/>
</dbReference>
<feature type="domain" description="Multidrug resistance protein MdtA-like alpha-helical hairpin" evidence="3">
    <location>
        <begin position="108"/>
        <end position="176"/>
    </location>
</feature>
<dbReference type="Pfam" id="PF25944">
    <property type="entry name" value="Beta-barrel_RND"/>
    <property type="match status" value="1"/>
</dbReference>
<comment type="subcellular location">
    <subcellularLocation>
        <location evidence="1">Cell inner membrane</location>
        <topology evidence="1">Lipid-anchor</topology>
    </subcellularLocation>
</comment>
<dbReference type="PANTHER" id="PTHR30158">
    <property type="entry name" value="ACRA/E-RELATED COMPONENT OF DRUG EFFLUX TRANSPORTER"/>
    <property type="match status" value="1"/>
</dbReference>
<evidence type="ECO:0000313" key="8">
    <source>
        <dbReference type="Proteomes" id="UP001528823"/>
    </source>
</evidence>
<evidence type="ECO:0000259" key="5">
    <source>
        <dbReference type="Pfam" id="PF25944"/>
    </source>
</evidence>
<dbReference type="InterPro" id="IPR006143">
    <property type="entry name" value="RND_pump_MFP"/>
</dbReference>
<dbReference type="NCBIfam" id="TIGR01730">
    <property type="entry name" value="RND_mfp"/>
    <property type="match status" value="1"/>
</dbReference>
<reference evidence="7 8" key="1">
    <citation type="submission" date="2022-11" db="EMBL/GenBank/DDBJ databases">
        <title>Spartinivicinus poritis sp. nov., isolated from scleractinian coral Porites lutea.</title>
        <authorList>
            <person name="Zhang G."/>
            <person name="Cai L."/>
            <person name="Wei Q."/>
        </authorList>
    </citation>
    <scope>NUCLEOTIDE SEQUENCE [LARGE SCALE GENOMIC DNA]</scope>
    <source>
        <strain evidence="7 8">A2-2</strain>
    </source>
</reference>
<evidence type="ECO:0000256" key="1">
    <source>
        <dbReference type="ARBA" id="ARBA00004519"/>
    </source>
</evidence>
<name>A0ABT5UDJ9_9GAMM</name>
<evidence type="ECO:0000256" key="2">
    <source>
        <dbReference type="ARBA" id="ARBA00009477"/>
    </source>
</evidence>
<evidence type="ECO:0000259" key="3">
    <source>
        <dbReference type="Pfam" id="PF25876"/>
    </source>
</evidence>
<organism evidence="7 8">
    <name type="scientific">Spartinivicinus poritis</name>
    <dbReference type="NCBI Taxonomy" id="2994640"/>
    <lineage>
        <taxon>Bacteria</taxon>
        <taxon>Pseudomonadati</taxon>
        <taxon>Pseudomonadota</taxon>
        <taxon>Gammaproteobacteria</taxon>
        <taxon>Oceanospirillales</taxon>
        <taxon>Zooshikellaceae</taxon>
        <taxon>Spartinivicinus</taxon>
    </lineage>
</organism>
<dbReference type="Pfam" id="PF25876">
    <property type="entry name" value="HH_MFP_RND"/>
    <property type="match status" value="1"/>
</dbReference>
<feature type="domain" description="Multidrug resistance protein MdtA-like beta-barrel" evidence="5">
    <location>
        <begin position="212"/>
        <end position="300"/>
    </location>
</feature>
<dbReference type="EMBL" id="JAPMOU010000034">
    <property type="protein sequence ID" value="MDE1464402.1"/>
    <property type="molecule type" value="Genomic_DNA"/>
</dbReference>
<dbReference type="Gene3D" id="1.10.287.470">
    <property type="entry name" value="Helix hairpin bin"/>
    <property type="match status" value="1"/>
</dbReference>
<dbReference type="Proteomes" id="UP001528823">
    <property type="component" value="Unassembled WGS sequence"/>
</dbReference>
<evidence type="ECO:0000259" key="4">
    <source>
        <dbReference type="Pfam" id="PF25917"/>
    </source>
</evidence>
<sequence>MLIKKLSQGWLALSLYLLAAILLLTACSDESQPKATQAPPSVKTVIIEPQAIHPSAEVVGRTEPTEDVKIRSRVSGNLLARHFQEGQEVQQGDLLFEIDSGPYESEVNRLKAEMASTIAAKEVAELNYQRGKQLVTKGTISQSQMDELTSKNLQAEAAVTASEAALKTAELNLSYTKITAPVSGRIGQSEKSIGDLISPSQDTLANVVTLDPMYVHFQANEKDVLNFKQEARKLPQNNKAQLVTVQLRLANKTTYNQTGKIDFLDNRIDEATGTLKVRAIFPNPDKLLIPGQFVTVILKRTIAKQAVLVPQVAVQEDQAGKFVIVINEQQQAITQHITIGAKLGDSWEVKEGLTAGQQIVIDGLQKIKIGQPVKATLAESTTTQSS</sequence>
<dbReference type="InterPro" id="IPR058625">
    <property type="entry name" value="MdtA-like_BSH"/>
</dbReference>
<comment type="caution">
    <text evidence="7">The sequence shown here is derived from an EMBL/GenBank/DDBJ whole genome shotgun (WGS) entry which is preliminary data.</text>
</comment>
<dbReference type="PROSITE" id="PS51257">
    <property type="entry name" value="PROKAR_LIPOPROTEIN"/>
    <property type="match status" value="1"/>
</dbReference>
<protein>
    <submittedName>
        <fullName evidence="7">Efflux RND transporter periplasmic adaptor subunit</fullName>
    </submittedName>
</protein>
<dbReference type="SUPFAM" id="SSF111369">
    <property type="entry name" value="HlyD-like secretion proteins"/>
    <property type="match status" value="1"/>
</dbReference>
<proteinExistence type="inferred from homology"/>
<feature type="domain" description="Multidrug resistance protein MdtA-like barrel-sandwich hybrid" evidence="4">
    <location>
        <begin position="67"/>
        <end position="207"/>
    </location>
</feature>
<dbReference type="Pfam" id="PF25917">
    <property type="entry name" value="BSH_RND"/>
    <property type="match status" value="1"/>
</dbReference>